<keyword evidence="1" id="KW-0479">Metal-binding</keyword>
<dbReference type="InterPro" id="IPR006597">
    <property type="entry name" value="Sel1-like"/>
</dbReference>
<dbReference type="SUPFAM" id="SSF48452">
    <property type="entry name" value="TPR-like"/>
    <property type="match status" value="2"/>
</dbReference>
<keyword evidence="11" id="KW-1185">Reference proteome</keyword>
<comment type="caution">
    <text evidence="10">The sequence shown here is derived from an EMBL/GenBank/DDBJ whole genome shotgun (WGS) entry which is preliminary data.</text>
</comment>
<dbReference type="InterPro" id="IPR011990">
    <property type="entry name" value="TPR-like_helical_dom_sf"/>
</dbReference>
<dbReference type="SUPFAM" id="SSF144232">
    <property type="entry name" value="HIT/MYND zinc finger-like"/>
    <property type="match status" value="1"/>
</dbReference>
<dbReference type="PANTHER" id="PTHR11102:SF160">
    <property type="entry name" value="ERAD-ASSOCIATED E3 UBIQUITIN-PROTEIN LIGASE COMPONENT HRD3"/>
    <property type="match status" value="1"/>
</dbReference>
<dbReference type="PROSITE" id="PS50005">
    <property type="entry name" value="TPR"/>
    <property type="match status" value="1"/>
</dbReference>
<dbReference type="InterPro" id="IPR050767">
    <property type="entry name" value="Sel1_AlgK"/>
</dbReference>
<sequence>MNQESTTEENYHKFSNLLLNSALFLRNEFKTRWKRETGKTWLDSESQGKEFIEGLGKETYGKAMKPQKVKLENGVIDDWDVSLLSCVLRNFGDSEIDSTANEGVKLLADLRNHFAHHLGKLTDEEFINRVQIFKKALKNLNVCDQEINSTILNAAKVFTEEVLKAANSLQDLCDENMKNSEFDQAVECCNEALTLPNLPENHKRILFEKRSACYLELANKEKQKDRASGDQYIEEARKDATAALSLDGKSWKAHHLLANYYQWNASFDKAIEHYEQALQISPDERANKIKAELDLCKVQAGIRKRRDNIDPRALPIGEQEIIDGMEAFTGEKNLSIETVVSRFASASKGIAKGQEHVYTAMRYLNGWNAEQNFEKAVKTFQKAAAEGNAEGIYNLGLLYLKKTRVPEDVSKAFDLFSQAANMSPNVPGLETSLGKNCGVANAQHALGSLYEEGIHVKPDYSQAKFWYEKGAENGMGSSANNLAIMYKLGNGMGKDLKQAEMYWKLGVYLKDQNAAAQLSKLYVNNLEPDWAKVLHEIAHSLGCVQFRANAREEFQQWVVEATAARAKTEKDLIEYEEEEGLSIKGLVFWQRLVRAEQSVSLEIIPPFSMQFSAYSAVNGFDLNFFGKINQTSFRMYSHILVTAETSGSTTAARVVKTDQARSSLCQALHRKKYLTKMEQKNVVNLLYEGATKDFGVESIPPKYCKKLEGILEELYDRIEFGSMKEFRKTEFGMKVRFCYAFLNLHYNQDYSICDGFKILKEGIELFPDNWRYYDLIMCFCWKRWDKEPALFYANKGLENCPRNIELLFNKASVLIVELIQKLTGKTCVAEAKTIFEEFVRLAPKDHPDVPSAYYSMAILEALREQEQHKSLKESYEKLKMLKFYRNLGNEAEKQMLPCYLPYESSTKAQVEEMLSKIPHNKSENEYLYSPLRKMFINRHRECIKDCSPASKSSYVTYSTIRVNLIQQVPEKLSKLKAITLVEMDPTRDHSYHNRVLYLTIIEDPNFYMPSIHLIVEDENGDVARVYVYNVNKTVDSTEMFEFGSKIAIMNPYVRIGKMDMSGGIRVDEPACIFNLGRIENMCRFCGEENAMLKCGRCKRANYCSRECQVPDYKIMKHKLICGNK</sequence>
<dbReference type="Pfam" id="PF07719">
    <property type="entry name" value="TPR_2"/>
    <property type="match status" value="1"/>
</dbReference>
<dbReference type="InterPro" id="IPR019734">
    <property type="entry name" value="TPR_rpt"/>
</dbReference>
<evidence type="ECO:0000256" key="6">
    <source>
        <dbReference type="ARBA" id="ARBA00038101"/>
    </source>
</evidence>
<evidence type="ECO:0000313" key="10">
    <source>
        <dbReference type="EMBL" id="CAL8136874.1"/>
    </source>
</evidence>
<dbReference type="PANTHER" id="PTHR11102">
    <property type="entry name" value="SEL-1-LIKE PROTEIN"/>
    <property type="match status" value="1"/>
</dbReference>
<organism evidence="10 11">
    <name type="scientific">Orchesella dallaii</name>
    <dbReference type="NCBI Taxonomy" id="48710"/>
    <lineage>
        <taxon>Eukaryota</taxon>
        <taxon>Metazoa</taxon>
        <taxon>Ecdysozoa</taxon>
        <taxon>Arthropoda</taxon>
        <taxon>Hexapoda</taxon>
        <taxon>Collembola</taxon>
        <taxon>Entomobryomorpha</taxon>
        <taxon>Entomobryoidea</taxon>
        <taxon>Orchesellidae</taxon>
        <taxon>Orchesellinae</taxon>
        <taxon>Orchesella</taxon>
    </lineage>
</organism>
<keyword evidence="2" id="KW-0677">Repeat</keyword>
<dbReference type="Proteomes" id="UP001642540">
    <property type="component" value="Unassembled WGS sequence"/>
</dbReference>
<dbReference type="Pfam" id="PF01753">
    <property type="entry name" value="zf-MYND"/>
    <property type="match status" value="1"/>
</dbReference>
<keyword evidence="4 8" id="KW-0802">TPR repeat</keyword>
<evidence type="ECO:0000256" key="1">
    <source>
        <dbReference type="ARBA" id="ARBA00022723"/>
    </source>
</evidence>
<evidence type="ECO:0000313" key="11">
    <source>
        <dbReference type="Proteomes" id="UP001642540"/>
    </source>
</evidence>
<proteinExistence type="inferred from homology"/>
<name>A0ABP1RVI0_9HEXA</name>
<reference evidence="10 11" key="1">
    <citation type="submission" date="2024-08" db="EMBL/GenBank/DDBJ databases">
        <authorList>
            <person name="Cucini C."/>
            <person name="Frati F."/>
        </authorList>
    </citation>
    <scope>NUCLEOTIDE SEQUENCE [LARGE SCALE GENOMIC DNA]</scope>
</reference>
<dbReference type="SUPFAM" id="SSF81901">
    <property type="entry name" value="HCP-like"/>
    <property type="match status" value="1"/>
</dbReference>
<evidence type="ECO:0000256" key="4">
    <source>
        <dbReference type="ARBA" id="ARBA00022803"/>
    </source>
</evidence>
<dbReference type="SMART" id="SM00028">
    <property type="entry name" value="TPR"/>
    <property type="match status" value="3"/>
</dbReference>
<protein>
    <recommendedName>
        <fullName evidence="9">MYND-type domain-containing protein</fullName>
    </recommendedName>
</protein>
<dbReference type="PROSITE" id="PS01360">
    <property type="entry name" value="ZF_MYND_1"/>
    <property type="match status" value="1"/>
</dbReference>
<evidence type="ECO:0000256" key="5">
    <source>
        <dbReference type="ARBA" id="ARBA00022833"/>
    </source>
</evidence>
<feature type="domain" description="MYND-type" evidence="9">
    <location>
        <begin position="1082"/>
        <end position="1121"/>
    </location>
</feature>
<dbReference type="EMBL" id="CAXLJM020000112">
    <property type="protein sequence ID" value="CAL8136874.1"/>
    <property type="molecule type" value="Genomic_DNA"/>
</dbReference>
<keyword evidence="5" id="KW-0862">Zinc</keyword>
<evidence type="ECO:0000256" key="3">
    <source>
        <dbReference type="ARBA" id="ARBA00022771"/>
    </source>
</evidence>
<evidence type="ECO:0000256" key="8">
    <source>
        <dbReference type="PROSITE-ProRule" id="PRU00339"/>
    </source>
</evidence>
<feature type="repeat" description="TPR" evidence="8">
    <location>
        <begin position="251"/>
        <end position="284"/>
    </location>
</feature>
<dbReference type="Gene3D" id="1.25.40.10">
    <property type="entry name" value="Tetratricopeptide repeat domain"/>
    <property type="match status" value="3"/>
</dbReference>
<dbReference type="SMART" id="SM00671">
    <property type="entry name" value="SEL1"/>
    <property type="match status" value="5"/>
</dbReference>
<dbReference type="Gene3D" id="6.10.140.2220">
    <property type="match status" value="1"/>
</dbReference>
<dbReference type="Pfam" id="PF08238">
    <property type="entry name" value="Sel1"/>
    <property type="match status" value="4"/>
</dbReference>
<gene>
    <name evidence="10" type="ORF">ODALV1_LOCUS26655</name>
</gene>
<evidence type="ECO:0000256" key="2">
    <source>
        <dbReference type="ARBA" id="ARBA00022737"/>
    </source>
</evidence>
<dbReference type="InterPro" id="IPR013105">
    <property type="entry name" value="TPR_2"/>
</dbReference>
<comment type="similarity">
    <text evidence="6">Belongs to the sel-1 family.</text>
</comment>
<evidence type="ECO:0000256" key="7">
    <source>
        <dbReference type="PROSITE-ProRule" id="PRU00134"/>
    </source>
</evidence>
<keyword evidence="3 7" id="KW-0863">Zinc-finger</keyword>
<accession>A0ABP1RVI0</accession>
<dbReference type="PROSITE" id="PS50865">
    <property type="entry name" value="ZF_MYND_2"/>
    <property type="match status" value="1"/>
</dbReference>
<dbReference type="InterPro" id="IPR002893">
    <property type="entry name" value="Znf_MYND"/>
</dbReference>
<evidence type="ECO:0000259" key="9">
    <source>
        <dbReference type="PROSITE" id="PS50865"/>
    </source>
</evidence>